<dbReference type="KEGG" id="bann:JFN94_25050"/>
<name>A0A7T7AJ61_9BURK</name>
<evidence type="ECO:0000313" key="2">
    <source>
        <dbReference type="EMBL" id="QQK04606.1"/>
    </source>
</evidence>
<evidence type="ECO:0000313" key="3">
    <source>
        <dbReference type="Proteomes" id="UP000596205"/>
    </source>
</evidence>
<sequence length="155" mass="16475">MKRFFSIHSLAGRIACGVALAVATANACAADAPPSAAMQIAQLLSRTYDSPDRHVVTEAVALAGKFAIADWTRRDMAGRALLRVVNDHWTIVTCGGAALKDPAWLKDAGVPPSDVHVLLSRLADAERPMRAITVARFDRFRMPSDVSSASGAAPH</sequence>
<accession>A0A7T7AJ61</accession>
<gene>
    <name evidence="2" type="ORF">JFN94_25050</name>
</gene>
<dbReference type="RefSeq" id="WP_175787738.1">
    <property type="nucleotide sequence ID" value="NZ_CADEPR010000041.1"/>
</dbReference>
<organism evidence="2 3">
    <name type="scientific">Burkholderia anthina</name>
    <dbReference type="NCBI Taxonomy" id="179879"/>
    <lineage>
        <taxon>Bacteria</taxon>
        <taxon>Pseudomonadati</taxon>
        <taxon>Pseudomonadota</taxon>
        <taxon>Betaproteobacteria</taxon>
        <taxon>Burkholderiales</taxon>
        <taxon>Burkholderiaceae</taxon>
        <taxon>Burkholderia</taxon>
        <taxon>Burkholderia cepacia complex</taxon>
    </lineage>
</organism>
<keyword evidence="1" id="KW-0732">Signal</keyword>
<dbReference type="NCBIfam" id="NF033672">
    <property type="entry name" value="mbn_chaper_assoc"/>
    <property type="match status" value="1"/>
</dbReference>
<proteinExistence type="predicted"/>
<evidence type="ECO:0000256" key="1">
    <source>
        <dbReference type="SAM" id="SignalP"/>
    </source>
</evidence>
<dbReference type="EMBL" id="CP066770">
    <property type="protein sequence ID" value="QQK04606.1"/>
    <property type="molecule type" value="Genomic_DNA"/>
</dbReference>
<dbReference type="Proteomes" id="UP000596205">
    <property type="component" value="Chromosome 2"/>
</dbReference>
<feature type="signal peptide" evidence="1">
    <location>
        <begin position="1"/>
        <end position="29"/>
    </location>
</feature>
<dbReference type="AlphaFoldDB" id="A0A7T7AJ61"/>
<feature type="chain" id="PRO_5032419648" evidence="1">
    <location>
        <begin position="30"/>
        <end position="155"/>
    </location>
</feature>
<protein>
    <submittedName>
        <fullName evidence="2">Copper uptake system-associated protein</fullName>
    </submittedName>
</protein>
<reference evidence="2 3" key="1">
    <citation type="submission" date="2020-12" db="EMBL/GenBank/DDBJ databases">
        <title>Complete genome sequence of Burkholderia anthina BJQ0011.</title>
        <authorList>
            <person name="Xu Y."/>
        </authorList>
    </citation>
    <scope>NUCLEOTIDE SEQUENCE [LARGE SCALE GENOMIC DNA]</scope>
    <source>
        <strain evidence="2 3">BJQ0011</strain>
    </source>
</reference>